<gene>
    <name evidence="1" type="ORF">OOU_Y34scaffold01050g1</name>
</gene>
<dbReference type="AlphaFoldDB" id="A0AA97NM78"/>
<dbReference type="Proteomes" id="UP000011086">
    <property type="component" value="Unassembled WGS sequence"/>
</dbReference>
<name>A0AA97NM78_PYRO3</name>
<organism evidence="1">
    <name type="scientific">Pyricularia oryzae (strain Y34)</name>
    <name type="common">Rice blast fungus</name>
    <name type="synonym">Magnaporthe oryzae</name>
    <dbReference type="NCBI Taxonomy" id="1143189"/>
    <lineage>
        <taxon>Eukaryota</taxon>
        <taxon>Fungi</taxon>
        <taxon>Dikarya</taxon>
        <taxon>Ascomycota</taxon>
        <taxon>Pezizomycotina</taxon>
        <taxon>Sordariomycetes</taxon>
        <taxon>Sordariomycetidae</taxon>
        <taxon>Magnaporthales</taxon>
        <taxon>Pyriculariaceae</taxon>
        <taxon>Pyricularia</taxon>
    </lineage>
</organism>
<reference evidence="1" key="1">
    <citation type="journal article" date="2012" name="PLoS Genet.">
        <title>Comparative analysis of the genomes of two field isolates of the rice blast fungus Magnaporthe oryzae.</title>
        <authorList>
            <person name="Xue M."/>
            <person name="Yang J."/>
            <person name="Li Z."/>
            <person name="Hu S."/>
            <person name="Yao N."/>
            <person name="Dean R.A."/>
            <person name="Zhao W."/>
            <person name="Shen M."/>
            <person name="Zhang H."/>
            <person name="Li C."/>
            <person name="Liu L."/>
            <person name="Cao L."/>
            <person name="Xu X."/>
            <person name="Xing Y."/>
            <person name="Hsiang T."/>
            <person name="Zhang Z."/>
            <person name="Xu J.R."/>
            <person name="Peng Y.L."/>
        </authorList>
    </citation>
    <scope>NUCLEOTIDE SEQUENCE</scope>
    <source>
        <strain evidence="1">Y34</strain>
    </source>
</reference>
<sequence>MRCDTVNIFEICIGGGGKRLFGTIMTGFTRLDFDDSLL</sequence>
<evidence type="ECO:0000313" key="1">
    <source>
        <dbReference type="EMBL" id="ELQ32754.1"/>
    </source>
</evidence>
<dbReference type="EMBL" id="JH792869">
    <property type="protein sequence ID" value="ELQ32754.1"/>
    <property type="molecule type" value="Genomic_DNA"/>
</dbReference>
<accession>A0AA97NM78</accession>
<protein>
    <submittedName>
        <fullName evidence="1">Uncharacterized protein</fullName>
    </submittedName>
</protein>
<proteinExistence type="predicted"/>